<protein>
    <submittedName>
        <fullName evidence="2">Uncharacterized protein</fullName>
    </submittedName>
</protein>
<feature type="signal peptide" evidence="1">
    <location>
        <begin position="1"/>
        <end position="19"/>
    </location>
</feature>
<proteinExistence type="predicted"/>
<organism evidence="2">
    <name type="scientific">Anguilla anguilla</name>
    <name type="common">European freshwater eel</name>
    <name type="synonym">Muraena anguilla</name>
    <dbReference type="NCBI Taxonomy" id="7936"/>
    <lineage>
        <taxon>Eukaryota</taxon>
        <taxon>Metazoa</taxon>
        <taxon>Chordata</taxon>
        <taxon>Craniata</taxon>
        <taxon>Vertebrata</taxon>
        <taxon>Euteleostomi</taxon>
        <taxon>Actinopterygii</taxon>
        <taxon>Neopterygii</taxon>
        <taxon>Teleostei</taxon>
        <taxon>Anguilliformes</taxon>
        <taxon>Anguillidae</taxon>
        <taxon>Anguilla</taxon>
    </lineage>
</organism>
<reference evidence="2" key="2">
    <citation type="journal article" date="2015" name="Fish Shellfish Immunol.">
        <title>Early steps in the European eel (Anguilla anguilla)-Vibrio vulnificus interaction in the gills: Role of the RtxA13 toxin.</title>
        <authorList>
            <person name="Callol A."/>
            <person name="Pajuelo D."/>
            <person name="Ebbesson L."/>
            <person name="Teles M."/>
            <person name="MacKenzie S."/>
            <person name="Amaro C."/>
        </authorList>
    </citation>
    <scope>NUCLEOTIDE SEQUENCE</scope>
</reference>
<evidence type="ECO:0000313" key="2">
    <source>
        <dbReference type="EMBL" id="JAH58077.1"/>
    </source>
</evidence>
<sequence length="44" mass="4958">MFITFLGLWGLTFCKYVSKAIPGHYHVLDCNTVFVTLASSHHSD</sequence>
<evidence type="ECO:0000256" key="1">
    <source>
        <dbReference type="SAM" id="SignalP"/>
    </source>
</evidence>
<feature type="chain" id="PRO_5002432886" evidence="1">
    <location>
        <begin position="20"/>
        <end position="44"/>
    </location>
</feature>
<dbReference type="AlphaFoldDB" id="A0A0E9TX78"/>
<name>A0A0E9TX78_ANGAN</name>
<dbReference type="EMBL" id="GBXM01050500">
    <property type="protein sequence ID" value="JAH58077.1"/>
    <property type="molecule type" value="Transcribed_RNA"/>
</dbReference>
<accession>A0A0E9TX78</accession>
<reference evidence="2" key="1">
    <citation type="submission" date="2014-11" db="EMBL/GenBank/DDBJ databases">
        <authorList>
            <person name="Amaro Gonzalez C."/>
        </authorList>
    </citation>
    <scope>NUCLEOTIDE SEQUENCE</scope>
</reference>
<keyword evidence="1" id="KW-0732">Signal</keyword>